<evidence type="ECO:0000313" key="2">
    <source>
        <dbReference type="EMBL" id="PXA05719.1"/>
    </source>
</evidence>
<accession>A0A317ZPD1</accession>
<dbReference type="RefSeq" id="WP_110129795.1">
    <property type="nucleotide sequence ID" value="NZ_QHJQ01000001.1"/>
</dbReference>
<protein>
    <submittedName>
        <fullName evidence="2">Uncharacterized protein</fullName>
    </submittedName>
</protein>
<evidence type="ECO:0000313" key="3">
    <source>
        <dbReference type="Proteomes" id="UP000247099"/>
    </source>
</evidence>
<comment type="caution">
    <text evidence="2">The sequence shown here is derived from an EMBL/GenBank/DDBJ whole genome shotgun (WGS) entry which is preliminary data.</text>
</comment>
<sequence length="267" mass="27907">MGTSTNYSASPNWKDAKKQVTQAGGEGFVTPEKAASLISTLVSQMAKESSLGFGSPSGGGGSGGAGGSGGGGSRGGTGVGRSTRASGGSIRNVARGVGSFLSEVQQKGFEQALADHGLTDLSDKSPYEIALELADILYEPASLIDDNILRDALIDMMMEWSEGQDSFEDLSANFEEASSDINGVLHELMGHYIYQVFKSVGYQGVLNTHGFEAAESMCGQIRDYIDARVSDFESTRNLSSVAWNGQEGADVVDGIVSDTLDLFGGDE</sequence>
<keyword evidence="3" id="KW-1185">Reference proteome</keyword>
<dbReference type="OrthoDB" id="1421933at2"/>
<reference evidence="2 3" key="1">
    <citation type="submission" date="2018-05" db="EMBL/GenBank/DDBJ databases">
        <title>Coraliomargarita sinensis sp. nov., isolated from a marine solar saltern.</title>
        <authorList>
            <person name="Zhou L.Y."/>
        </authorList>
    </citation>
    <scope>NUCLEOTIDE SEQUENCE [LARGE SCALE GENOMIC DNA]</scope>
    <source>
        <strain evidence="2 3">WN38</strain>
    </source>
</reference>
<dbReference type="EMBL" id="QHJQ01000001">
    <property type="protein sequence ID" value="PXA05719.1"/>
    <property type="molecule type" value="Genomic_DNA"/>
</dbReference>
<proteinExistence type="predicted"/>
<evidence type="ECO:0000256" key="1">
    <source>
        <dbReference type="SAM" id="MobiDB-lite"/>
    </source>
</evidence>
<dbReference type="AlphaFoldDB" id="A0A317ZPD1"/>
<feature type="region of interest" description="Disordered" evidence="1">
    <location>
        <begin position="1"/>
        <end position="28"/>
    </location>
</feature>
<feature type="region of interest" description="Disordered" evidence="1">
    <location>
        <begin position="49"/>
        <end position="89"/>
    </location>
</feature>
<name>A0A317ZPD1_9BACT</name>
<dbReference type="InParanoid" id="A0A317ZPD1"/>
<dbReference type="Proteomes" id="UP000247099">
    <property type="component" value="Unassembled WGS sequence"/>
</dbReference>
<organism evidence="2 3">
    <name type="scientific">Coraliomargarita sinensis</name>
    <dbReference type="NCBI Taxonomy" id="2174842"/>
    <lineage>
        <taxon>Bacteria</taxon>
        <taxon>Pseudomonadati</taxon>
        <taxon>Verrucomicrobiota</taxon>
        <taxon>Opitutia</taxon>
        <taxon>Puniceicoccales</taxon>
        <taxon>Coraliomargaritaceae</taxon>
        <taxon>Coraliomargarita</taxon>
    </lineage>
</organism>
<feature type="compositionally biased region" description="Polar residues" evidence="1">
    <location>
        <begin position="1"/>
        <end position="11"/>
    </location>
</feature>
<gene>
    <name evidence="2" type="ORF">DDZ13_02280</name>
</gene>
<feature type="compositionally biased region" description="Gly residues" evidence="1">
    <location>
        <begin position="55"/>
        <end position="79"/>
    </location>
</feature>
<feature type="compositionally biased region" description="Low complexity" evidence="1">
    <location>
        <begin position="80"/>
        <end position="89"/>
    </location>
</feature>